<evidence type="ECO:0000313" key="4">
    <source>
        <dbReference type="EMBL" id="GAK56037.1"/>
    </source>
</evidence>
<evidence type="ECO:0000259" key="3">
    <source>
        <dbReference type="PROSITE" id="PS50110"/>
    </source>
</evidence>
<dbReference type="Pfam" id="PF00072">
    <property type="entry name" value="Response_reg"/>
    <property type="match status" value="1"/>
</dbReference>
<evidence type="ECO:0000313" key="5">
    <source>
        <dbReference type="Proteomes" id="UP000030661"/>
    </source>
</evidence>
<reference evidence="4" key="1">
    <citation type="journal article" date="2015" name="PeerJ">
        <title>First genomic representation of candidate bacterial phylum KSB3 points to enhanced environmental sensing as a trigger of wastewater bulking.</title>
        <authorList>
            <person name="Sekiguchi Y."/>
            <person name="Ohashi A."/>
            <person name="Parks D.H."/>
            <person name="Yamauchi T."/>
            <person name="Tyson G.W."/>
            <person name="Hugenholtz P."/>
        </authorList>
    </citation>
    <scope>NUCLEOTIDE SEQUENCE [LARGE SCALE GENOMIC DNA]</scope>
</reference>
<dbReference type="Proteomes" id="UP000030661">
    <property type="component" value="Unassembled WGS sequence"/>
</dbReference>
<keyword evidence="1 2" id="KW-0597">Phosphoprotein</keyword>
<dbReference type="HOGENOM" id="CLU_000445_69_17_0"/>
<feature type="domain" description="Response regulatory" evidence="3">
    <location>
        <begin position="1"/>
        <end position="102"/>
    </location>
</feature>
<dbReference type="PANTHER" id="PTHR43547:SF2">
    <property type="entry name" value="HYBRID SIGNAL TRANSDUCTION HISTIDINE KINASE C"/>
    <property type="match status" value="1"/>
</dbReference>
<name>A0A081BUN2_VECG1</name>
<dbReference type="SMART" id="SM00448">
    <property type="entry name" value="REC"/>
    <property type="match status" value="1"/>
</dbReference>
<keyword evidence="5" id="KW-1185">Reference proteome</keyword>
<dbReference type="GO" id="GO:0000155">
    <property type="term" value="F:phosphorelay sensor kinase activity"/>
    <property type="evidence" value="ECO:0007669"/>
    <property type="project" value="TreeGrafter"/>
</dbReference>
<dbReference type="PANTHER" id="PTHR43547">
    <property type="entry name" value="TWO-COMPONENT HISTIDINE KINASE"/>
    <property type="match status" value="1"/>
</dbReference>
<evidence type="ECO:0000256" key="2">
    <source>
        <dbReference type="PROSITE-ProRule" id="PRU00169"/>
    </source>
</evidence>
<dbReference type="InterPro" id="IPR011006">
    <property type="entry name" value="CheY-like_superfamily"/>
</dbReference>
<dbReference type="AlphaFoldDB" id="A0A081BUN2"/>
<dbReference type="Gene3D" id="3.40.50.2300">
    <property type="match status" value="1"/>
</dbReference>
<organism evidence="4">
    <name type="scientific">Vecturithrix granuli</name>
    <dbReference type="NCBI Taxonomy" id="1499967"/>
    <lineage>
        <taxon>Bacteria</taxon>
        <taxon>Candidatus Moduliflexota</taxon>
        <taxon>Candidatus Vecturitrichia</taxon>
        <taxon>Candidatus Vecturitrichales</taxon>
        <taxon>Candidatus Vecturitrichaceae</taxon>
        <taxon>Candidatus Vecturithrix</taxon>
    </lineage>
</organism>
<dbReference type="PROSITE" id="PS50110">
    <property type="entry name" value="RESPONSE_REGULATORY"/>
    <property type="match status" value="1"/>
</dbReference>
<evidence type="ECO:0000256" key="1">
    <source>
        <dbReference type="ARBA" id="ARBA00022553"/>
    </source>
</evidence>
<feature type="modified residue" description="4-aspartylphosphate" evidence="2">
    <location>
        <position position="35"/>
    </location>
</feature>
<sequence length="103" mass="11688">MFILKKKGYEVLTASNGEEGLQVARTEKPDLIFLDVMMPKKNGYEVCQELKQDPELQKIYVIILTARGVEPTEEEKKRIGANEFMAKPFSPIKVVEKVSTILS</sequence>
<gene>
    <name evidence="4" type="ORF">U27_02999</name>
</gene>
<proteinExistence type="predicted"/>
<accession>A0A081BUN2</accession>
<dbReference type="eggNOG" id="COG0745">
    <property type="taxonomic scope" value="Bacteria"/>
</dbReference>
<dbReference type="EMBL" id="DF820464">
    <property type="protein sequence ID" value="GAK56037.1"/>
    <property type="molecule type" value="Genomic_DNA"/>
</dbReference>
<dbReference type="SUPFAM" id="SSF52172">
    <property type="entry name" value="CheY-like"/>
    <property type="match status" value="1"/>
</dbReference>
<dbReference type="STRING" id="1499967.U27_02999"/>
<dbReference type="InterPro" id="IPR001789">
    <property type="entry name" value="Sig_transdc_resp-reg_receiver"/>
</dbReference>
<protein>
    <submittedName>
        <fullName evidence="4">Protein containing response regulator domain, but no DNA binding domain</fullName>
    </submittedName>
</protein>